<dbReference type="EMBL" id="JABCRI010000010">
    <property type="protein sequence ID" value="KAF8399921.1"/>
    <property type="molecule type" value="Genomic_DNA"/>
</dbReference>
<dbReference type="Pfam" id="PF03140">
    <property type="entry name" value="DUF247"/>
    <property type="match status" value="2"/>
</dbReference>
<accession>A0A834Z9X1</accession>
<proteinExistence type="predicted"/>
<sequence length="347" mass="39383">MTEIESEDTLIITQNKKEKDTSIAIKDLEALTEQVASSIPKESPLPWKCTIFRVPLVLRRHDENAYVPYIVSIGAIHHGKESLKDMESNKRWYLGALLSRLQQSQVSLESLIKSTTELEESARAYEGLRNREDPIFNTSWMIPTLGHDLMLLENQLPWLVLDHLFQLTKVSDGQLEQPSLAELAVRFFGFMMPMTVEAKPNHPESNKHLLDLLRNRLVATSTQPSFPAPDTKLELIPCATSLLDAGVKFKMSTADNILELKFNDGVMEIPPLRIHEITGSVFRNIIAYEQCDSQCTDRVTSYAVLLSRLINSSKDVDLLCRAKILDNWLNPEDVSLLFYRLYNDAGV</sequence>
<dbReference type="Proteomes" id="UP000655225">
    <property type="component" value="Unassembled WGS sequence"/>
</dbReference>
<evidence type="ECO:0000313" key="2">
    <source>
        <dbReference type="Proteomes" id="UP000655225"/>
    </source>
</evidence>
<comment type="caution">
    <text evidence="1">The sequence shown here is derived from an EMBL/GenBank/DDBJ whole genome shotgun (WGS) entry which is preliminary data.</text>
</comment>
<keyword evidence="2" id="KW-1185">Reference proteome</keyword>
<name>A0A834Z9X1_TETSI</name>
<organism evidence="1 2">
    <name type="scientific">Tetracentron sinense</name>
    <name type="common">Spur-leaf</name>
    <dbReference type="NCBI Taxonomy" id="13715"/>
    <lineage>
        <taxon>Eukaryota</taxon>
        <taxon>Viridiplantae</taxon>
        <taxon>Streptophyta</taxon>
        <taxon>Embryophyta</taxon>
        <taxon>Tracheophyta</taxon>
        <taxon>Spermatophyta</taxon>
        <taxon>Magnoliopsida</taxon>
        <taxon>Trochodendrales</taxon>
        <taxon>Trochodendraceae</taxon>
        <taxon>Tetracentron</taxon>
    </lineage>
</organism>
<protein>
    <submittedName>
        <fullName evidence="1">Uncharacterized protein</fullName>
    </submittedName>
</protein>
<dbReference type="PANTHER" id="PTHR31170">
    <property type="entry name" value="BNAC04G53230D PROTEIN"/>
    <property type="match status" value="1"/>
</dbReference>
<dbReference type="PANTHER" id="PTHR31170:SF17">
    <property type="match status" value="1"/>
</dbReference>
<dbReference type="OrthoDB" id="591587at2759"/>
<gene>
    <name evidence="1" type="ORF">HHK36_015791</name>
</gene>
<evidence type="ECO:0000313" key="1">
    <source>
        <dbReference type="EMBL" id="KAF8399921.1"/>
    </source>
</evidence>
<reference evidence="1 2" key="1">
    <citation type="submission" date="2020-04" db="EMBL/GenBank/DDBJ databases">
        <title>Plant Genome Project.</title>
        <authorList>
            <person name="Zhang R.-G."/>
        </authorList>
    </citation>
    <scope>NUCLEOTIDE SEQUENCE [LARGE SCALE GENOMIC DNA]</scope>
    <source>
        <strain evidence="1">YNK0</strain>
        <tissue evidence="1">Leaf</tissue>
    </source>
</reference>
<dbReference type="AlphaFoldDB" id="A0A834Z9X1"/>
<dbReference type="InterPro" id="IPR004158">
    <property type="entry name" value="DUF247_pln"/>
</dbReference>
<dbReference type="OMA" id="AKSCIFR"/>